<dbReference type="Pfam" id="PF13606">
    <property type="entry name" value="Ank_3"/>
    <property type="match status" value="1"/>
</dbReference>
<gene>
    <name evidence="1" type="ORF">CSSPTR1EN2_LOCUS31</name>
</gene>
<dbReference type="EMBL" id="OZ019893">
    <property type="protein sequence ID" value="CAK9189380.1"/>
    <property type="molecule type" value="Genomic_DNA"/>
</dbReference>
<evidence type="ECO:0008006" key="3">
    <source>
        <dbReference type="Google" id="ProtNLM"/>
    </source>
</evidence>
<dbReference type="InterPro" id="IPR002110">
    <property type="entry name" value="Ankyrin_rpt"/>
</dbReference>
<dbReference type="InterPro" id="IPR036770">
    <property type="entry name" value="Ankyrin_rpt-contain_sf"/>
</dbReference>
<evidence type="ECO:0000313" key="1">
    <source>
        <dbReference type="EMBL" id="CAK9189380.1"/>
    </source>
</evidence>
<organism evidence="1 2">
    <name type="scientific">Sphagnum troendelagicum</name>
    <dbReference type="NCBI Taxonomy" id="128251"/>
    <lineage>
        <taxon>Eukaryota</taxon>
        <taxon>Viridiplantae</taxon>
        <taxon>Streptophyta</taxon>
        <taxon>Embryophyta</taxon>
        <taxon>Bryophyta</taxon>
        <taxon>Sphagnophytina</taxon>
        <taxon>Sphagnopsida</taxon>
        <taxon>Sphagnales</taxon>
        <taxon>Sphagnaceae</taxon>
        <taxon>Sphagnum</taxon>
    </lineage>
</organism>
<protein>
    <recommendedName>
        <fullName evidence="3">Ankyrin repeat protein</fullName>
    </recommendedName>
</protein>
<sequence>MRKEASERVMKKEVGEATMKQHLSQLMAREKRKCRRASHWAVRMGRHEVVRLLIESNYTVDLNKAFNVRRLLDNADVKSYGWYQTPLALAVLSGHFEVVNVLCEARKGGIRTDAKTEKRKSAIQIAFEKSRYRANDRFNPIPVVEIWK</sequence>
<name>A0ABP0T7A9_9BRYO</name>
<dbReference type="Proteomes" id="UP001497512">
    <property type="component" value="Chromosome 1"/>
</dbReference>
<accession>A0ABP0T7A9</accession>
<keyword evidence="2" id="KW-1185">Reference proteome</keyword>
<dbReference type="SUPFAM" id="SSF48403">
    <property type="entry name" value="Ankyrin repeat"/>
    <property type="match status" value="1"/>
</dbReference>
<reference evidence="1 2" key="1">
    <citation type="submission" date="2024-02" db="EMBL/GenBank/DDBJ databases">
        <authorList>
            <consortium name="ELIXIR-Norway"/>
            <consortium name="Elixir Norway"/>
        </authorList>
    </citation>
    <scope>NUCLEOTIDE SEQUENCE [LARGE SCALE GENOMIC DNA]</scope>
</reference>
<proteinExistence type="predicted"/>
<evidence type="ECO:0000313" key="2">
    <source>
        <dbReference type="Proteomes" id="UP001497512"/>
    </source>
</evidence>
<dbReference type="Gene3D" id="1.25.40.20">
    <property type="entry name" value="Ankyrin repeat-containing domain"/>
    <property type="match status" value="1"/>
</dbReference>